<dbReference type="eggNOG" id="ENOG502S1RY">
    <property type="taxonomic scope" value="Eukaryota"/>
</dbReference>
<dbReference type="Pfam" id="PF08690">
    <property type="entry name" value="GET2"/>
    <property type="match status" value="1"/>
</dbReference>
<dbReference type="KEGG" id="cthr:CTHT_0002670"/>
<protein>
    <submittedName>
        <fullName evidence="5">Uncharacterized protein</fullName>
    </submittedName>
</protein>
<dbReference type="SMR" id="G0RZE4"/>
<evidence type="ECO:0007829" key="8">
    <source>
        <dbReference type="PDB" id="8ODV"/>
    </source>
</evidence>
<name>G0RZE4_CHATD</name>
<gene>
    <name evidence="5" type="ORF">CTHT_0002670</name>
</gene>
<dbReference type="OrthoDB" id="5393181at2759"/>
<dbReference type="EMBL" id="GL988032">
    <property type="protein sequence ID" value="EGS23572.1"/>
    <property type="molecule type" value="Genomic_DNA"/>
</dbReference>
<evidence type="ECO:0000313" key="5">
    <source>
        <dbReference type="EMBL" id="EGS23572.1"/>
    </source>
</evidence>
<dbReference type="InterPro" id="IPR028143">
    <property type="entry name" value="Get2/sif1"/>
</dbReference>
<dbReference type="PANTHER" id="PTHR28263">
    <property type="entry name" value="GOLGI TO ER TRAFFIC PROTEIN 2"/>
    <property type="match status" value="1"/>
</dbReference>
<sequence length="357" mass="38528">MTELTPEQEAAALRAEEQARLRKARREAKIKAGAAHRLNTITGLASGIPRANTASSLDSNPTPVAPTAGPTIISSSIQKITTEPEEINLAQHFYRPGQSRTLSLPVTFETAASRLDMPPAGRRNPYTFGVNSKQMPPPAEEDPMLSLMSKILSPNAAVGGINSRPPFGPQSAQSQQNQMPILPPRPTPLWRFLHTLLAVALGLAVIMLSPFGGTKLERDRAAAAVAGSASEREWLASLTDSYPLVKTGLGGGLFWAFATGEAILLGTRWLFLSKKKKAATAAAKVNNNNGEGDDAELDSVEQAIELALEFFPAIRQPVEYLRPKVAVAMRYVDVGMTLWRDVMLALFVLGAVAWWRA</sequence>
<dbReference type="Proteomes" id="UP000008066">
    <property type="component" value="Unassembled WGS sequence"/>
</dbReference>
<keyword evidence="1 4" id="KW-0812">Transmembrane</keyword>
<dbReference type="GeneID" id="18254305"/>
<organism evidence="6">
    <name type="scientific">Chaetomium thermophilum (strain DSM 1495 / CBS 144.50 / IMI 039719)</name>
    <name type="common">Thermochaetoides thermophila</name>
    <dbReference type="NCBI Taxonomy" id="759272"/>
    <lineage>
        <taxon>Eukaryota</taxon>
        <taxon>Fungi</taxon>
        <taxon>Dikarya</taxon>
        <taxon>Ascomycota</taxon>
        <taxon>Pezizomycotina</taxon>
        <taxon>Sordariomycetes</taxon>
        <taxon>Sordariomycetidae</taxon>
        <taxon>Sordariales</taxon>
        <taxon>Chaetomiaceae</taxon>
        <taxon>Thermochaetoides</taxon>
    </lineage>
</organism>
<dbReference type="PANTHER" id="PTHR28263:SF1">
    <property type="entry name" value="GOLGI TO ER TRAFFIC PROTEIN 2"/>
    <property type="match status" value="1"/>
</dbReference>
<dbReference type="STRING" id="759272.G0RZE4"/>
<evidence type="ECO:0000256" key="2">
    <source>
        <dbReference type="ARBA" id="ARBA00022989"/>
    </source>
</evidence>
<evidence type="ECO:0000313" key="6">
    <source>
        <dbReference type="Proteomes" id="UP000008066"/>
    </source>
</evidence>
<keyword evidence="2 4" id="KW-1133">Transmembrane helix</keyword>
<dbReference type="PDB" id="8ODU">
    <property type="method" value="EM"/>
    <property type="resolution" value="5.00 A"/>
    <property type="chains" value="C/D=185-357"/>
</dbReference>
<feature type="transmembrane region" description="Helical" evidence="4">
    <location>
        <begin position="189"/>
        <end position="211"/>
    </location>
</feature>
<dbReference type="RefSeq" id="XP_006690814.1">
    <property type="nucleotide sequence ID" value="XM_006690751.1"/>
</dbReference>
<dbReference type="GO" id="GO:0006890">
    <property type="term" value="P:retrograde vesicle-mediated transport, Golgi to endoplasmic reticulum"/>
    <property type="evidence" value="ECO:0007669"/>
    <property type="project" value="TreeGrafter"/>
</dbReference>
<evidence type="ECO:0000256" key="4">
    <source>
        <dbReference type="SAM" id="Phobius"/>
    </source>
</evidence>
<keyword evidence="3 4" id="KW-0472">Membrane</keyword>
<evidence type="ECO:0007829" key="7">
    <source>
        <dbReference type="PDB" id="8ODU"/>
    </source>
</evidence>
<dbReference type="OMA" id="MRYGQIF"/>
<keyword evidence="7 8" id="KW-0002">3D-structure</keyword>
<dbReference type="HOGENOM" id="CLU_819228_0_0_1"/>
<keyword evidence="6" id="KW-1185">Reference proteome</keyword>
<reference evidence="7 8" key="2">
    <citation type="journal article" date="2023" name="Nat. Commun.">
        <title>The GET insertase exhibits conformational plasticity and induces membrane thinning.</title>
        <authorList>
            <person name="McDowell M.A."/>
            <person name="Heimes M."/>
            <person name="Enkavi G."/>
            <person name="Farkas A."/>
            <person name="Saar D."/>
            <person name="Wild K."/>
            <person name="Schwappach B."/>
            <person name="Vattulainen I."/>
            <person name="Sinning I."/>
        </authorList>
    </citation>
    <scope>STRUCTURE BY ELECTRON MICROSCOPY (4.70 ANGSTROMS) OF 185-357</scope>
</reference>
<evidence type="ECO:0000256" key="1">
    <source>
        <dbReference type="ARBA" id="ARBA00022692"/>
    </source>
</evidence>
<proteinExistence type="evidence at protein level"/>
<feature type="transmembrane region" description="Helical" evidence="4">
    <location>
        <begin position="338"/>
        <end position="355"/>
    </location>
</feature>
<reference evidence="5 6" key="1">
    <citation type="journal article" date="2011" name="Cell">
        <title>Insight into structure and assembly of the nuclear pore complex by utilizing the genome of a eukaryotic thermophile.</title>
        <authorList>
            <person name="Amlacher S."/>
            <person name="Sarges P."/>
            <person name="Flemming D."/>
            <person name="van Noort V."/>
            <person name="Kunze R."/>
            <person name="Devos D.P."/>
            <person name="Arumugam M."/>
            <person name="Bork P."/>
            <person name="Hurt E."/>
        </authorList>
    </citation>
    <scope>NUCLEOTIDE SEQUENCE [LARGE SCALE GENOMIC DNA]</scope>
    <source>
        <strain evidence="6">DSM 1495 / CBS 144.50 / IMI 039719</strain>
    </source>
</reference>
<dbReference type="PDB" id="8ODV">
    <property type="method" value="EM"/>
    <property type="resolution" value="4.70 A"/>
    <property type="chains" value="C/D=185-357"/>
</dbReference>
<dbReference type="AlphaFoldDB" id="G0RZE4"/>
<accession>G0RZE4</accession>
<feature type="transmembrane region" description="Helical" evidence="4">
    <location>
        <begin position="252"/>
        <end position="271"/>
    </location>
</feature>
<evidence type="ECO:0000256" key="3">
    <source>
        <dbReference type="ARBA" id="ARBA00023136"/>
    </source>
</evidence>